<name>A0A3A2Z450_9EURO</name>
<evidence type="ECO:0000256" key="1">
    <source>
        <dbReference type="SAM" id="MobiDB-lite"/>
    </source>
</evidence>
<sequence length="99" mass="10197">MILRQAKNPQSGRACAPGGSARQGAGDPPPDGRIVEFLFAVVCEAPCGLSGRLRRRMRVRRVGVRGRVWASTAVCVAAEGFAGEAALGAAVALQPLAAL</sequence>
<reference evidence="3" key="1">
    <citation type="submission" date="2017-02" db="EMBL/GenBank/DDBJ databases">
        <authorList>
            <person name="Tafer H."/>
            <person name="Lopandic K."/>
        </authorList>
    </citation>
    <scope>NUCLEOTIDE SEQUENCE [LARGE SCALE GENOMIC DNA]</scope>
    <source>
        <strain evidence="3">CBS 366.77</strain>
    </source>
</reference>
<comment type="caution">
    <text evidence="2">The sequence shown here is derived from an EMBL/GenBank/DDBJ whole genome shotgun (WGS) entry which is preliminary data.</text>
</comment>
<evidence type="ECO:0000313" key="3">
    <source>
        <dbReference type="Proteomes" id="UP000266188"/>
    </source>
</evidence>
<organism evidence="2 3">
    <name type="scientific">Aspergillus sclerotialis</name>
    <dbReference type="NCBI Taxonomy" id="2070753"/>
    <lineage>
        <taxon>Eukaryota</taxon>
        <taxon>Fungi</taxon>
        <taxon>Dikarya</taxon>
        <taxon>Ascomycota</taxon>
        <taxon>Pezizomycotina</taxon>
        <taxon>Eurotiomycetes</taxon>
        <taxon>Eurotiomycetidae</taxon>
        <taxon>Eurotiales</taxon>
        <taxon>Aspergillaceae</taxon>
        <taxon>Aspergillus</taxon>
        <taxon>Aspergillus subgen. Polypaecilum</taxon>
    </lineage>
</organism>
<accession>A0A3A2Z450</accession>
<dbReference type="EMBL" id="MVGC01000790">
    <property type="protein sequence ID" value="RJE17646.1"/>
    <property type="molecule type" value="Genomic_DNA"/>
</dbReference>
<dbReference type="AlphaFoldDB" id="A0A3A2Z450"/>
<gene>
    <name evidence="2" type="ORF">PHISCL_10017</name>
</gene>
<protein>
    <submittedName>
        <fullName evidence="2">Uncharacterized protein</fullName>
    </submittedName>
</protein>
<dbReference type="Proteomes" id="UP000266188">
    <property type="component" value="Unassembled WGS sequence"/>
</dbReference>
<feature type="region of interest" description="Disordered" evidence="1">
    <location>
        <begin position="1"/>
        <end position="29"/>
    </location>
</feature>
<proteinExistence type="predicted"/>
<evidence type="ECO:0000313" key="2">
    <source>
        <dbReference type="EMBL" id="RJE17646.1"/>
    </source>
</evidence>
<keyword evidence="3" id="KW-1185">Reference proteome</keyword>